<feature type="transmembrane region" description="Helical" evidence="1">
    <location>
        <begin position="114"/>
        <end position="132"/>
    </location>
</feature>
<keyword evidence="1" id="KW-0472">Membrane</keyword>
<dbReference type="Proteomes" id="UP000007488">
    <property type="component" value="Chromosome"/>
</dbReference>
<evidence type="ECO:0000313" key="2">
    <source>
        <dbReference type="EMBL" id="ADY54599.1"/>
    </source>
</evidence>
<feature type="transmembrane region" description="Helical" evidence="1">
    <location>
        <begin position="42"/>
        <end position="63"/>
    </location>
</feature>
<name>F0SWB3_SYNGF</name>
<feature type="transmembrane region" description="Helical" evidence="1">
    <location>
        <begin position="7"/>
        <end position="30"/>
    </location>
</feature>
<sequence>MKRFVRYLLYSLIIIFFLIIGSKFTLYLRLISVQSFSSTPSIIAATFYPIFLGLLLASPFIINKLKTPGKIHVDWIIIFSVCIPALFINMSLILAYFSPLGKLIPNFLRLFNDLQTLAVSGLVFVFSLFISLRKTS</sequence>
<dbReference type="eggNOG" id="ENOG5032ZDG">
    <property type="taxonomic scope" value="Bacteria"/>
</dbReference>
<gene>
    <name evidence="2" type="ordered locus">Sgly_0228</name>
</gene>
<keyword evidence="1" id="KW-0812">Transmembrane</keyword>
<evidence type="ECO:0000256" key="1">
    <source>
        <dbReference type="SAM" id="Phobius"/>
    </source>
</evidence>
<evidence type="ECO:0000313" key="3">
    <source>
        <dbReference type="Proteomes" id="UP000007488"/>
    </source>
</evidence>
<reference evidence="3" key="2">
    <citation type="submission" date="2011-02" db="EMBL/GenBank/DDBJ databases">
        <title>The complete genome of Syntrophobotulus glycolicus DSM 8271.</title>
        <authorList>
            <person name="Lucas S."/>
            <person name="Copeland A."/>
            <person name="Lapidus A."/>
            <person name="Bruce D."/>
            <person name="Goodwin L."/>
            <person name="Pitluck S."/>
            <person name="Kyrpides N."/>
            <person name="Mavromatis K."/>
            <person name="Pagani I."/>
            <person name="Ivanova N."/>
            <person name="Mikhailova N."/>
            <person name="Chertkov O."/>
            <person name="Held B."/>
            <person name="Detter J.C."/>
            <person name="Tapia R."/>
            <person name="Han C."/>
            <person name="Land M."/>
            <person name="Hauser L."/>
            <person name="Markowitz V."/>
            <person name="Cheng J.-F."/>
            <person name="Hugenholtz P."/>
            <person name="Woyke T."/>
            <person name="Wu D."/>
            <person name="Spring S."/>
            <person name="Schroeder M."/>
            <person name="Brambilla E."/>
            <person name="Klenk H.-P."/>
            <person name="Eisen J.A."/>
        </authorList>
    </citation>
    <scope>NUCLEOTIDE SEQUENCE [LARGE SCALE GENOMIC DNA]</scope>
    <source>
        <strain evidence="3">DSM 8271 / FlGlyR</strain>
    </source>
</reference>
<keyword evidence="3" id="KW-1185">Reference proteome</keyword>
<accession>F0SWB3</accession>
<dbReference type="KEGG" id="sgy:Sgly_0228"/>
<dbReference type="HOGENOM" id="CLU_138367_0_0_9"/>
<dbReference type="AlphaFoldDB" id="F0SWB3"/>
<feature type="transmembrane region" description="Helical" evidence="1">
    <location>
        <begin position="75"/>
        <end position="94"/>
    </location>
</feature>
<dbReference type="EMBL" id="CP002547">
    <property type="protein sequence ID" value="ADY54599.1"/>
    <property type="molecule type" value="Genomic_DNA"/>
</dbReference>
<reference evidence="2 3" key="1">
    <citation type="journal article" date="2011" name="Stand. Genomic Sci.">
        <title>Complete genome sequence of Syntrophobotulus glycolicus type strain (FlGlyR).</title>
        <authorList>
            <person name="Han C."/>
            <person name="Mwirichia R."/>
            <person name="Chertkov O."/>
            <person name="Held B."/>
            <person name="Lapidus A."/>
            <person name="Nolan M."/>
            <person name="Lucas S."/>
            <person name="Hammon N."/>
            <person name="Deshpande S."/>
            <person name="Cheng J.F."/>
            <person name="Tapia R."/>
            <person name="Goodwin L."/>
            <person name="Pitluck S."/>
            <person name="Huntemann M."/>
            <person name="Liolios K."/>
            <person name="Ivanova N."/>
            <person name="Pagani I."/>
            <person name="Mavromatis K."/>
            <person name="Ovchinikova G."/>
            <person name="Pati A."/>
            <person name="Chen A."/>
            <person name="Palaniappan K."/>
            <person name="Land M."/>
            <person name="Hauser L."/>
            <person name="Brambilla E.M."/>
            <person name="Rohde M."/>
            <person name="Spring S."/>
            <person name="Sikorski J."/>
            <person name="Goker M."/>
            <person name="Woyke T."/>
            <person name="Bristow J."/>
            <person name="Eisen J.A."/>
            <person name="Markowitz V."/>
            <person name="Hugenholtz P."/>
            <person name="Kyrpides N.C."/>
            <person name="Klenk H.P."/>
            <person name="Detter J.C."/>
        </authorList>
    </citation>
    <scope>NUCLEOTIDE SEQUENCE [LARGE SCALE GENOMIC DNA]</scope>
    <source>
        <strain evidence="3">DSM 8271 / FlGlyR</strain>
    </source>
</reference>
<protein>
    <submittedName>
        <fullName evidence="2">Uncharacterized protein</fullName>
    </submittedName>
</protein>
<proteinExistence type="predicted"/>
<keyword evidence="1" id="KW-1133">Transmembrane helix</keyword>
<organism evidence="2 3">
    <name type="scientific">Syntrophobotulus glycolicus (strain DSM 8271 / FlGlyR)</name>
    <dbReference type="NCBI Taxonomy" id="645991"/>
    <lineage>
        <taxon>Bacteria</taxon>
        <taxon>Bacillati</taxon>
        <taxon>Bacillota</taxon>
        <taxon>Clostridia</taxon>
        <taxon>Eubacteriales</taxon>
        <taxon>Desulfitobacteriaceae</taxon>
        <taxon>Syntrophobotulus</taxon>
    </lineage>
</organism>